<gene>
    <name evidence="3" type="ORF">HBH26_04940</name>
</gene>
<dbReference type="SUPFAM" id="SSF53448">
    <property type="entry name" value="Nucleotide-diphospho-sugar transferases"/>
    <property type="match status" value="1"/>
</dbReference>
<dbReference type="InterPro" id="IPR001173">
    <property type="entry name" value="Glyco_trans_2-like"/>
</dbReference>
<accession>A0ABX1CM11</accession>
<keyword evidence="4" id="KW-1185">Reference proteome</keyword>
<dbReference type="Pfam" id="PF00535">
    <property type="entry name" value="Glycos_transf_2"/>
    <property type="match status" value="1"/>
</dbReference>
<evidence type="ECO:0000259" key="2">
    <source>
        <dbReference type="Pfam" id="PF00535"/>
    </source>
</evidence>
<dbReference type="RefSeq" id="WP_168133458.1">
    <property type="nucleotide sequence ID" value="NZ_JAAVJH010000002.1"/>
</dbReference>
<evidence type="ECO:0000313" key="4">
    <source>
        <dbReference type="Proteomes" id="UP000732399"/>
    </source>
</evidence>
<dbReference type="PANTHER" id="PTHR43685">
    <property type="entry name" value="GLYCOSYLTRANSFERASE"/>
    <property type="match status" value="1"/>
</dbReference>
<feature type="compositionally biased region" description="Pro residues" evidence="1">
    <location>
        <begin position="370"/>
        <end position="381"/>
    </location>
</feature>
<reference evidence="3 4" key="1">
    <citation type="submission" date="2020-03" db="EMBL/GenBank/DDBJ databases">
        <authorList>
            <person name="Wang L."/>
            <person name="He N."/>
            <person name="Li Y."/>
            <person name="Fang Y."/>
            <person name="Zhang F."/>
        </authorList>
    </citation>
    <scope>NUCLEOTIDE SEQUENCE [LARGE SCALE GENOMIC DNA]</scope>
    <source>
        <strain evidence="3 4">36D10-4-7</strain>
    </source>
</reference>
<dbReference type="PANTHER" id="PTHR43685:SF2">
    <property type="entry name" value="GLYCOSYLTRANSFERASE 2-LIKE DOMAIN-CONTAINING PROTEIN"/>
    <property type="match status" value="1"/>
</dbReference>
<feature type="region of interest" description="Disordered" evidence="1">
    <location>
        <begin position="357"/>
        <end position="381"/>
    </location>
</feature>
<comment type="caution">
    <text evidence="3">The sequence shown here is derived from an EMBL/GenBank/DDBJ whole genome shotgun (WGS) entry which is preliminary data.</text>
</comment>
<protein>
    <submittedName>
        <fullName evidence="3">Glycosyltransferase</fullName>
    </submittedName>
</protein>
<dbReference type="Proteomes" id="UP000732399">
    <property type="component" value="Unassembled WGS sequence"/>
</dbReference>
<dbReference type="InterPro" id="IPR050834">
    <property type="entry name" value="Glycosyltransf_2"/>
</dbReference>
<evidence type="ECO:0000256" key="1">
    <source>
        <dbReference type="SAM" id="MobiDB-lite"/>
    </source>
</evidence>
<evidence type="ECO:0000313" key="3">
    <source>
        <dbReference type="EMBL" id="NJR77963.1"/>
    </source>
</evidence>
<feature type="domain" description="Glycosyltransferase 2-like" evidence="2">
    <location>
        <begin position="27"/>
        <end position="188"/>
    </location>
</feature>
<dbReference type="EMBL" id="JAAVJH010000002">
    <property type="protein sequence ID" value="NJR77963.1"/>
    <property type="molecule type" value="Genomic_DNA"/>
</dbReference>
<proteinExistence type="predicted"/>
<sequence>MGAGLGAAGASARGAGRFGAVTRETVCVAMAVYNGAAYLDAQLDSIAAQTVRPDELVVADDGSHDDSLAIVAAFARRAPFSVRIVRHAANVGILENFDAAFAVTRGSIIFYCDQDDVWREDKIATMLARFTPATMLVMHESELVDDRMSPLGRLAPGNARHGRFRWPADSGALHGYGHQMAFRRSVYEQMRRLRPFADECSPGGLAHDFDGFIPYCASLLGDVVLLPDPLVRFRRHAGATSPAGSAPAAGAGDDRLAFLLARDAARTALRRSVATAAAAHGALLRRAGVVRLLRAHANAAEGAAARSAVLAAQGVAARAHALVAAVRATLRMGGFANARRGRALALAVLAAVRRPWVTPPAPAPRGRAAAPPPPPRAARSR</sequence>
<name>A0ABX1CM11_9SPHN</name>
<dbReference type="InterPro" id="IPR029044">
    <property type="entry name" value="Nucleotide-diphossugar_trans"/>
</dbReference>
<dbReference type="Gene3D" id="3.90.550.10">
    <property type="entry name" value="Spore Coat Polysaccharide Biosynthesis Protein SpsA, Chain A"/>
    <property type="match status" value="1"/>
</dbReference>
<organism evidence="3 4">
    <name type="scientific">Sphingomonas corticis</name>
    <dbReference type="NCBI Taxonomy" id="2722791"/>
    <lineage>
        <taxon>Bacteria</taxon>
        <taxon>Pseudomonadati</taxon>
        <taxon>Pseudomonadota</taxon>
        <taxon>Alphaproteobacteria</taxon>
        <taxon>Sphingomonadales</taxon>
        <taxon>Sphingomonadaceae</taxon>
        <taxon>Sphingomonas</taxon>
    </lineage>
</organism>